<evidence type="ECO:0000313" key="3">
    <source>
        <dbReference type="Proteomes" id="UP000777438"/>
    </source>
</evidence>
<feature type="compositionally biased region" description="Polar residues" evidence="1">
    <location>
        <begin position="119"/>
        <end position="132"/>
    </location>
</feature>
<proteinExistence type="predicted"/>
<comment type="caution">
    <text evidence="2">The sequence shown here is derived from an EMBL/GenBank/DDBJ whole genome shotgun (WGS) entry which is preliminary data.</text>
</comment>
<evidence type="ECO:0000313" key="2">
    <source>
        <dbReference type="EMBL" id="KAH6892552.1"/>
    </source>
</evidence>
<dbReference type="AlphaFoldDB" id="A0A9P8W8G3"/>
<protein>
    <submittedName>
        <fullName evidence="2">Uncharacterized protein</fullName>
    </submittedName>
</protein>
<dbReference type="OrthoDB" id="3918840at2759"/>
<feature type="region of interest" description="Disordered" evidence="1">
    <location>
        <begin position="101"/>
        <end position="192"/>
    </location>
</feature>
<reference evidence="2 3" key="1">
    <citation type="journal article" date="2021" name="Nat. Commun.">
        <title>Genetic determinants of endophytism in the Arabidopsis root mycobiome.</title>
        <authorList>
            <person name="Mesny F."/>
            <person name="Miyauchi S."/>
            <person name="Thiergart T."/>
            <person name="Pickel B."/>
            <person name="Atanasova L."/>
            <person name="Karlsson M."/>
            <person name="Huettel B."/>
            <person name="Barry K.W."/>
            <person name="Haridas S."/>
            <person name="Chen C."/>
            <person name="Bauer D."/>
            <person name="Andreopoulos W."/>
            <person name="Pangilinan J."/>
            <person name="LaButti K."/>
            <person name="Riley R."/>
            <person name="Lipzen A."/>
            <person name="Clum A."/>
            <person name="Drula E."/>
            <person name="Henrissat B."/>
            <person name="Kohler A."/>
            <person name="Grigoriev I.V."/>
            <person name="Martin F.M."/>
            <person name="Hacquard S."/>
        </authorList>
    </citation>
    <scope>NUCLEOTIDE SEQUENCE [LARGE SCALE GENOMIC DNA]</scope>
    <source>
        <strain evidence="2 3">MPI-CAGE-CH-0241</strain>
    </source>
</reference>
<evidence type="ECO:0000256" key="1">
    <source>
        <dbReference type="SAM" id="MobiDB-lite"/>
    </source>
</evidence>
<accession>A0A9P8W8G3</accession>
<organism evidence="2 3">
    <name type="scientific">Thelonectria olida</name>
    <dbReference type="NCBI Taxonomy" id="1576542"/>
    <lineage>
        <taxon>Eukaryota</taxon>
        <taxon>Fungi</taxon>
        <taxon>Dikarya</taxon>
        <taxon>Ascomycota</taxon>
        <taxon>Pezizomycotina</taxon>
        <taxon>Sordariomycetes</taxon>
        <taxon>Hypocreomycetidae</taxon>
        <taxon>Hypocreales</taxon>
        <taxon>Nectriaceae</taxon>
        <taxon>Thelonectria</taxon>
    </lineage>
</organism>
<keyword evidence="3" id="KW-1185">Reference proteome</keyword>
<sequence>MQPLTGAVQTIPPRPHLRPLSSNQLQQIVYQNLVQNTQAFPGFAWQANVPISDRLIQILNLISNPVSTTRSGEFIRNVDPSCAVERELFHNSPSKEVYEREMTKKITESSTKRPAIDRNLQNTSTSTANAQAEAQARTRLQAMANKYEGSGHSRRFPTERDRERVLQASMREDEERKERELRDPQPDSRGLPMPRVIGIEMAHRLFPDGLAMLSTDDDKRQVVRLANRMMANASETIKANTRHQLQHRLPPQKLAEFQALGMDPLMWFYQSQAFQTIKANAQKRTEAQTPYPLQAATMQQPRQQKLAQLKTPGAVSSWGRHLFTNTRTRASSLSSAPISYTISQDHTAGEQARRADLLADLGRKRRLGS</sequence>
<dbReference type="EMBL" id="JAGPYM010000007">
    <property type="protein sequence ID" value="KAH6892552.1"/>
    <property type="molecule type" value="Genomic_DNA"/>
</dbReference>
<gene>
    <name evidence="2" type="ORF">B0T10DRAFT_547278</name>
</gene>
<dbReference type="Proteomes" id="UP000777438">
    <property type="component" value="Unassembled WGS sequence"/>
</dbReference>
<feature type="compositionally biased region" description="Basic and acidic residues" evidence="1">
    <location>
        <begin position="156"/>
        <end position="186"/>
    </location>
</feature>
<name>A0A9P8W8G3_9HYPO</name>
<feature type="compositionally biased region" description="Basic and acidic residues" evidence="1">
    <location>
        <begin position="101"/>
        <end position="116"/>
    </location>
</feature>